<dbReference type="Proteomes" id="UP000038045">
    <property type="component" value="Unplaced"/>
</dbReference>
<dbReference type="PANTHER" id="PTHR15191:SF3">
    <property type="entry name" value="PITUITARY TUMOR-TRANSFORMING GENE PROTEIN-BINDING FACTOR"/>
    <property type="match status" value="1"/>
</dbReference>
<organism evidence="3 4">
    <name type="scientific">Parastrongyloides trichosuri</name>
    <name type="common">Possum-specific nematode worm</name>
    <dbReference type="NCBI Taxonomy" id="131310"/>
    <lineage>
        <taxon>Eukaryota</taxon>
        <taxon>Metazoa</taxon>
        <taxon>Ecdysozoa</taxon>
        <taxon>Nematoda</taxon>
        <taxon>Chromadorea</taxon>
        <taxon>Rhabditida</taxon>
        <taxon>Tylenchina</taxon>
        <taxon>Panagrolaimomorpha</taxon>
        <taxon>Strongyloidoidea</taxon>
        <taxon>Strongyloididae</taxon>
        <taxon>Parastrongyloides</taxon>
    </lineage>
</organism>
<keyword evidence="2" id="KW-0732">Signal</keyword>
<keyword evidence="1" id="KW-0812">Transmembrane</keyword>
<dbReference type="AlphaFoldDB" id="A0A0N4ZU06"/>
<feature type="transmembrane region" description="Helical" evidence="1">
    <location>
        <begin position="105"/>
        <end position="130"/>
    </location>
</feature>
<feature type="chain" id="PRO_5005892225" evidence="2">
    <location>
        <begin position="26"/>
        <end position="204"/>
    </location>
</feature>
<dbReference type="GO" id="GO:0006606">
    <property type="term" value="P:protein import into nucleus"/>
    <property type="evidence" value="ECO:0007669"/>
    <property type="project" value="TreeGrafter"/>
</dbReference>
<dbReference type="PANTHER" id="PTHR15191">
    <property type="entry name" value="PROTEIN CBG20567"/>
    <property type="match status" value="1"/>
</dbReference>
<protein>
    <submittedName>
        <fullName evidence="4">PSI domain-containing protein</fullName>
    </submittedName>
</protein>
<evidence type="ECO:0000313" key="3">
    <source>
        <dbReference type="Proteomes" id="UP000038045"/>
    </source>
</evidence>
<evidence type="ECO:0000256" key="2">
    <source>
        <dbReference type="SAM" id="SignalP"/>
    </source>
</evidence>
<accession>A0A0N4ZU06</accession>
<keyword evidence="1" id="KW-1133">Transmembrane helix</keyword>
<name>A0A0N4ZU06_PARTI</name>
<keyword evidence="3" id="KW-1185">Reference proteome</keyword>
<dbReference type="PROSITE" id="PS51257">
    <property type="entry name" value="PROKAR_LIPOPROTEIN"/>
    <property type="match status" value="1"/>
</dbReference>
<dbReference type="STRING" id="131310.A0A0N4ZU06"/>
<dbReference type="GO" id="GO:0005634">
    <property type="term" value="C:nucleus"/>
    <property type="evidence" value="ECO:0007669"/>
    <property type="project" value="TreeGrafter"/>
</dbReference>
<dbReference type="GO" id="GO:0005737">
    <property type="term" value="C:cytoplasm"/>
    <property type="evidence" value="ECO:0007669"/>
    <property type="project" value="TreeGrafter"/>
</dbReference>
<evidence type="ECO:0000256" key="1">
    <source>
        <dbReference type="SAM" id="Phobius"/>
    </source>
</evidence>
<keyword evidence="1" id="KW-0472">Membrane</keyword>
<dbReference type="InterPro" id="IPR052304">
    <property type="entry name" value="PTTG1IP"/>
</dbReference>
<reference evidence="4" key="1">
    <citation type="submission" date="2017-02" db="UniProtKB">
        <authorList>
            <consortium name="WormBaseParasite"/>
        </authorList>
    </citation>
    <scope>IDENTIFICATION</scope>
</reference>
<sequence>MYQKFIIFLILLIISCQLSTQYGVAEDINSGISTIDEENYGFNVQKQINCSIPKGEEINCHNCLNIDKSCLWCESKKSCQKYDGLYQSCSYDDSRILHCNLPYKAVLIFFIVLACVVFVICIIVFCFVCSKMDQCAKWNRNRIYMKDNLKLKIQNASVFKEQEQRKMARKARIDELRVKYGIQLSSPSFTRMNSFREKKDESNI</sequence>
<proteinExistence type="predicted"/>
<feature type="signal peptide" evidence="2">
    <location>
        <begin position="1"/>
        <end position="25"/>
    </location>
</feature>
<evidence type="ECO:0000313" key="4">
    <source>
        <dbReference type="WBParaSite" id="PTRK_0001207100.1"/>
    </source>
</evidence>
<dbReference type="WBParaSite" id="PTRK_0001207100.1">
    <property type="protein sequence ID" value="PTRK_0001207100.1"/>
    <property type="gene ID" value="PTRK_0001207100"/>
</dbReference>